<evidence type="ECO:0000256" key="1">
    <source>
        <dbReference type="SAM" id="Phobius"/>
    </source>
</evidence>
<dbReference type="NCBIfam" id="TIGR02755">
    <property type="entry name" value="TraX_Ftype"/>
    <property type="match status" value="1"/>
</dbReference>
<dbReference type="AlphaFoldDB" id="A0A3R9QJC8"/>
<dbReference type="Pfam" id="PF05857">
    <property type="entry name" value="TraX"/>
    <property type="match status" value="1"/>
</dbReference>
<keyword evidence="1" id="KW-1133">Transmembrane helix</keyword>
<feature type="transmembrane region" description="Helical" evidence="1">
    <location>
        <begin position="151"/>
        <end position="170"/>
    </location>
</feature>
<feature type="transmembrane region" description="Helical" evidence="1">
    <location>
        <begin position="182"/>
        <end position="208"/>
    </location>
</feature>
<accession>A0A3R9QJC8</accession>
<protein>
    <submittedName>
        <fullName evidence="2">Type-F conjugative transfer system pilin acetylase TraX</fullName>
    </submittedName>
</protein>
<comment type="caution">
    <text evidence="2">The sequence shown here is derived from an EMBL/GenBank/DDBJ whole genome shotgun (WGS) entry which is preliminary data.</text>
</comment>
<organism evidence="2 3">
    <name type="scientific">Enterobacter huaxiensis</name>
    <dbReference type="NCBI Taxonomy" id="2494702"/>
    <lineage>
        <taxon>Bacteria</taxon>
        <taxon>Pseudomonadati</taxon>
        <taxon>Pseudomonadota</taxon>
        <taxon>Gammaproteobacteria</taxon>
        <taxon>Enterobacterales</taxon>
        <taxon>Enterobacteriaceae</taxon>
        <taxon>Enterobacter</taxon>
    </lineage>
</organism>
<dbReference type="Proteomes" id="UP000276389">
    <property type="component" value="Unassembled WGS sequence"/>
</dbReference>
<keyword evidence="1" id="KW-0472">Membrane</keyword>
<reference evidence="2 3" key="1">
    <citation type="submission" date="2018-12" db="EMBL/GenBank/DDBJ databases">
        <title>The Genome Submission of two Enterobacter spp. strains.</title>
        <authorList>
            <person name="Wu W."/>
            <person name="Wei L."/>
            <person name="Feng Y."/>
            <person name="Zong Z."/>
        </authorList>
    </citation>
    <scope>NUCLEOTIDE SEQUENCE [LARGE SCALE GENOMIC DNA]</scope>
    <source>
        <strain evidence="2 3">WCHEHu045002</strain>
    </source>
</reference>
<gene>
    <name evidence="2" type="primary">traX</name>
    <name evidence="2" type="ORF">EJE24_22765</name>
</gene>
<dbReference type="InterPro" id="IPR008875">
    <property type="entry name" value="TraX"/>
</dbReference>
<feature type="transmembrane region" description="Helical" evidence="1">
    <location>
        <begin position="228"/>
        <end position="244"/>
    </location>
</feature>
<dbReference type="EMBL" id="RWHU01000012">
    <property type="protein sequence ID" value="RSK63169.1"/>
    <property type="molecule type" value="Genomic_DNA"/>
</dbReference>
<evidence type="ECO:0000313" key="2">
    <source>
        <dbReference type="EMBL" id="RSK63169.1"/>
    </source>
</evidence>
<sequence>MRAEDNPFFPLVVVADCWLQRLVIWTPGQTDLIKTVALVLMVADHVSLLFGLDSEWLRLAGRGAFPLFGLVWAMNLARRPAVRQRSLNRLWIWAVVAQGGWILAGLRPDAGNILFAFAVSGQALRLTQAHGPQAWPLSLMLVLVWLPFSGASYGIAGVMMLLLTCGVFMTGRRTTRTGLACCLALTMLALNAGDGTAMAVAGLIIPGVTLTVLSRTCSLVPRFWPREFFPLFYAVHLAALGLIAM</sequence>
<proteinExistence type="predicted"/>
<name>A0A3R9QJC8_9ENTR</name>
<feature type="transmembrane region" description="Helical" evidence="1">
    <location>
        <begin position="90"/>
        <end position="106"/>
    </location>
</feature>
<dbReference type="RefSeq" id="WP_125915652.1">
    <property type="nucleotide sequence ID" value="NZ_RWHU01000012.1"/>
</dbReference>
<evidence type="ECO:0000313" key="3">
    <source>
        <dbReference type="Proteomes" id="UP000276389"/>
    </source>
</evidence>
<keyword evidence="1" id="KW-0812">Transmembrane</keyword>
<feature type="transmembrane region" description="Helical" evidence="1">
    <location>
        <begin position="59"/>
        <end position="78"/>
    </location>
</feature>
<dbReference type="InterPro" id="IPR014125">
    <property type="entry name" value="TraX_Ftype"/>
</dbReference>